<proteinExistence type="predicted"/>
<comment type="caution">
    <text evidence="1">The sequence shown here is derived from an EMBL/GenBank/DDBJ whole genome shotgun (WGS) entry which is preliminary data.</text>
</comment>
<keyword evidence="3" id="KW-1185">Reference proteome</keyword>
<dbReference type="AlphaFoldDB" id="A0AA86Q6X4"/>
<evidence type="ECO:0000313" key="1">
    <source>
        <dbReference type="EMBL" id="CAI9950433.1"/>
    </source>
</evidence>
<sequence length="179" mass="20924">MNKKKRQQLYAHTERIPFEINQFSSQQLFNIETQWKTIEDKYLVNHHLQSQIIPPTLKPAKKIIKQQDVSQCCRDNKIADGIQCDSIKIQTYLNTSQYFLKQLKINKLNPSPQHIIMTAKHIQLPENVSNKMTKSLSYWHKIPGGSIPKSGIPKKTQKVEDIAFNENFRTVEYNISMNQ</sequence>
<organism evidence="1">
    <name type="scientific">Hexamita inflata</name>
    <dbReference type="NCBI Taxonomy" id="28002"/>
    <lineage>
        <taxon>Eukaryota</taxon>
        <taxon>Metamonada</taxon>
        <taxon>Diplomonadida</taxon>
        <taxon>Hexamitidae</taxon>
        <taxon>Hexamitinae</taxon>
        <taxon>Hexamita</taxon>
    </lineage>
</organism>
<reference evidence="1" key="1">
    <citation type="submission" date="2023-06" db="EMBL/GenBank/DDBJ databases">
        <authorList>
            <person name="Kurt Z."/>
        </authorList>
    </citation>
    <scope>NUCLEOTIDE SEQUENCE</scope>
</reference>
<reference evidence="2 3" key="2">
    <citation type="submission" date="2024-07" db="EMBL/GenBank/DDBJ databases">
        <authorList>
            <person name="Akdeniz Z."/>
        </authorList>
    </citation>
    <scope>NUCLEOTIDE SEQUENCE [LARGE SCALE GENOMIC DNA]</scope>
</reference>
<dbReference type="EMBL" id="CATOUU010000812">
    <property type="protein sequence ID" value="CAI9950433.1"/>
    <property type="molecule type" value="Genomic_DNA"/>
</dbReference>
<accession>A0AA86Q6X4</accession>
<gene>
    <name evidence="2" type="ORF">HINF_LOCUS34740</name>
    <name evidence="1" type="ORF">HINF_LOCUS38078</name>
</gene>
<name>A0AA86Q6X4_9EUKA</name>
<protein>
    <submittedName>
        <fullName evidence="2">Hypothetical_protein</fullName>
    </submittedName>
</protein>
<evidence type="ECO:0000313" key="3">
    <source>
        <dbReference type="Proteomes" id="UP001642409"/>
    </source>
</evidence>
<dbReference type="Proteomes" id="UP001642409">
    <property type="component" value="Unassembled WGS sequence"/>
</dbReference>
<dbReference type="EMBL" id="CAXDID020000124">
    <property type="protein sequence ID" value="CAL6032964.1"/>
    <property type="molecule type" value="Genomic_DNA"/>
</dbReference>
<evidence type="ECO:0000313" key="2">
    <source>
        <dbReference type="EMBL" id="CAL6032964.1"/>
    </source>
</evidence>